<evidence type="ECO:0000313" key="5">
    <source>
        <dbReference type="EMBL" id="CAL4099130.1"/>
    </source>
</evidence>
<comment type="caution">
    <text evidence="5">The sequence shown here is derived from an EMBL/GenBank/DDBJ whole genome shotgun (WGS) entry which is preliminary data.</text>
</comment>
<dbReference type="InterPro" id="IPR036465">
    <property type="entry name" value="vWFA_dom_sf"/>
</dbReference>
<protein>
    <recommendedName>
        <fullName evidence="4">Calcium-activated chloride channel N-terminal domain-containing protein</fullName>
    </recommendedName>
</protein>
<keyword evidence="2" id="KW-0812">Transmembrane</keyword>
<gene>
    <name evidence="5" type="ORF">MNOR_LOCUS16408</name>
</gene>
<dbReference type="AlphaFoldDB" id="A0AAV2QWW1"/>
<name>A0AAV2QWW1_MEGNR</name>
<feature type="domain" description="Calcium-activated chloride channel N-terminal" evidence="4">
    <location>
        <begin position="35"/>
        <end position="291"/>
    </location>
</feature>
<proteinExistence type="predicted"/>
<feature type="region of interest" description="Disordered" evidence="1">
    <location>
        <begin position="997"/>
        <end position="1033"/>
    </location>
</feature>
<evidence type="ECO:0000256" key="3">
    <source>
        <dbReference type="SAM" id="SignalP"/>
    </source>
</evidence>
<evidence type="ECO:0000256" key="1">
    <source>
        <dbReference type="SAM" id="MobiDB-lite"/>
    </source>
</evidence>
<keyword evidence="2" id="KW-0472">Membrane</keyword>
<feature type="signal peptide" evidence="3">
    <location>
        <begin position="1"/>
        <end position="25"/>
    </location>
</feature>
<feature type="transmembrane region" description="Helical" evidence="2">
    <location>
        <begin position="910"/>
        <end position="931"/>
    </location>
</feature>
<evidence type="ECO:0000313" key="6">
    <source>
        <dbReference type="Proteomes" id="UP001497623"/>
    </source>
</evidence>
<dbReference type="GO" id="GO:0032991">
    <property type="term" value="C:protein-containing complex"/>
    <property type="evidence" value="ECO:0007669"/>
    <property type="project" value="UniProtKB-ARBA"/>
</dbReference>
<dbReference type="InterPro" id="IPR013642">
    <property type="entry name" value="CLCA_N"/>
</dbReference>
<accession>A0AAV2QWW1</accession>
<dbReference type="EMBL" id="CAXKWB010010759">
    <property type="protein sequence ID" value="CAL4099130.1"/>
    <property type="molecule type" value="Genomic_DNA"/>
</dbReference>
<dbReference type="Proteomes" id="UP001497623">
    <property type="component" value="Unassembled WGS sequence"/>
</dbReference>
<feature type="chain" id="PRO_5043875645" description="Calcium-activated chloride channel N-terminal domain-containing protein" evidence="3">
    <location>
        <begin position="26"/>
        <end position="1171"/>
    </location>
</feature>
<keyword evidence="3" id="KW-0732">Signal</keyword>
<evidence type="ECO:0000256" key="2">
    <source>
        <dbReference type="SAM" id="Phobius"/>
    </source>
</evidence>
<sequence length="1171" mass="127948">MKMGGYLSKYCLLVIMLTVYGPWSCTVSTALTRVVLRDNGYEGVVVAIEDDTPVTTCNEVIMGLEATIRSASSSLFIATRGRANFRSIRVLVPSAWTASSCPALTDVKLATVEDWATADLRVTHGRHPVHGYRPWTLQTQGCAKPGDYISTGYEFLVQNTTDTAGRLVGVEWIKYRYGVFSEVGSPGSPVHPPHYRAPDASWTPNSCANTPLNTHTDCNPSSVTCTPIIRQEDNFGLTSSLMAFPEMPSAVELCDEGSHNRDTPTRQNLICSGKSIWEVMRASTDFQNNRNVEGGLLESEVVFTYVSPQAPRLVLLIEDTNAMNVQKRWDFMRKAIQKTVTYDIPDGYKVGLVVFNSMSTIKYQLTTLTDGPSGSREKVGFSLPRNPSKEGQHRRCIICGLRKTLQVLRQGGPTAGGHIILITGDSGTIGESESIEAQKLISDSQITLHSIVYPLTDKFPRPGGGLEYLAAHSGGNTFIVPDEGYGSVSRLGMYYNLLDGLYHTLTTIAPRAALPVKVHSKEHPGGLKQMSQGSFVVDPALGVDTVFAIFYYDVTHVGNQVHLVNPHGQVIDTVNMQKEYHNINMITVRLDEAQVIPGLWKYKVENLADSHQALYVQVTSRPRSNPDSPEVSVRGWSNHPDAQVNATDISQLLALYAEVTAGNGAVEGATVTATITRLGQTVNGTHHQPIRVMLLDNGLTSPDMLKADGVYSRYVTGLVAAKYSITLFIEGDIEGPKFSRHVRLGVVDVVGVSTSHDALPPSRIVDLRSSLLPNTVNQVAFSWTAPGGDLDFGKADRYVVMTSKVQHELRELGGTLLEGWPAPLEAPAMQQHTMTWLQYDQVHYLVIYAVDEEGNTGILSNVISVHVPSPPPSTTASPSSSLSPVDSVNISASKDANGTPVLAALDTRQLAIIFGCIGGFILVIILIICYCTAANRRHRKNVAVKKAQEIQDTYSATLTVGNKGGEFVDSKDGMKDGLKDYMSPVESWSASQLLNNHNDSKRRSMSARSDNTSDHSDSTKKSYGGSTGQNDFYVDNNQYQYRVPGYPDHYPPPSEDYPTPTDSYTVTPTEGYPEGYPYPSEARSYISSQPSDSFLSVSCDLLPATHAPPAYSVYPTYDASLRSGKVPPPIPPKPKIHYTPEPYLYDSQSLEPQSSTPSVISEKRIRNVTMV</sequence>
<dbReference type="SUPFAM" id="SSF53300">
    <property type="entry name" value="vWA-like"/>
    <property type="match status" value="1"/>
</dbReference>
<keyword evidence="6" id="KW-1185">Reference proteome</keyword>
<organism evidence="5 6">
    <name type="scientific">Meganyctiphanes norvegica</name>
    <name type="common">Northern krill</name>
    <name type="synonym">Thysanopoda norvegica</name>
    <dbReference type="NCBI Taxonomy" id="48144"/>
    <lineage>
        <taxon>Eukaryota</taxon>
        <taxon>Metazoa</taxon>
        <taxon>Ecdysozoa</taxon>
        <taxon>Arthropoda</taxon>
        <taxon>Crustacea</taxon>
        <taxon>Multicrustacea</taxon>
        <taxon>Malacostraca</taxon>
        <taxon>Eumalacostraca</taxon>
        <taxon>Eucarida</taxon>
        <taxon>Euphausiacea</taxon>
        <taxon>Euphausiidae</taxon>
        <taxon>Meganyctiphanes</taxon>
    </lineage>
</organism>
<keyword evidence="2" id="KW-1133">Transmembrane helix</keyword>
<dbReference type="Pfam" id="PF08434">
    <property type="entry name" value="CLCA"/>
    <property type="match status" value="1"/>
</dbReference>
<dbReference type="CDD" id="cd00198">
    <property type="entry name" value="vWFA"/>
    <property type="match status" value="1"/>
</dbReference>
<feature type="compositionally biased region" description="Basic and acidic residues" evidence="1">
    <location>
        <begin position="1011"/>
        <end position="1020"/>
    </location>
</feature>
<dbReference type="Gene3D" id="3.40.50.410">
    <property type="entry name" value="von Willebrand factor, type A domain"/>
    <property type="match status" value="1"/>
</dbReference>
<reference evidence="5 6" key="1">
    <citation type="submission" date="2024-05" db="EMBL/GenBank/DDBJ databases">
        <authorList>
            <person name="Wallberg A."/>
        </authorList>
    </citation>
    <scope>NUCLEOTIDE SEQUENCE [LARGE SCALE GENOMIC DNA]</scope>
</reference>
<evidence type="ECO:0000259" key="4">
    <source>
        <dbReference type="Pfam" id="PF08434"/>
    </source>
</evidence>